<dbReference type="PANTHER" id="PTHR33175">
    <property type="entry name" value="DNA-BINDING PROTEIN HU"/>
    <property type="match status" value="1"/>
</dbReference>
<dbReference type="PROSITE" id="PS00045">
    <property type="entry name" value="HISTONE_LIKE"/>
    <property type="match status" value="1"/>
</dbReference>
<comment type="similarity">
    <text evidence="1 4">Belongs to the bacterial histone-like protein family.</text>
</comment>
<dbReference type="SUPFAM" id="SSF47729">
    <property type="entry name" value="IHF-like DNA-binding proteins"/>
    <property type="match status" value="1"/>
</dbReference>
<dbReference type="EMBL" id="JACJMO010000006">
    <property type="protein sequence ID" value="MBM6857229.1"/>
    <property type="molecule type" value="Genomic_DNA"/>
</dbReference>
<dbReference type="GO" id="GO:0005829">
    <property type="term" value="C:cytosol"/>
    <property type="evidence" value="ECO:0007669"/>
    <property type="project" value="TreeGrafter"/>
</dbReference>
<dbReference type="GO" id="GO:0030527">
    <property type="term" value="F:structural constituent of chromatin"/>
    <property type="evidence" value="ECO:0007669"/>
    <property type="project" value="InterPro"/>
</dbReference>
<keyword evidence="3 5" id="KW-0238">DNA-binding</keyword>
<dbReference type="AlphaFoldDB" id="A0AA40ZTF8"/>
<reference evidence="5 6" key="1">
    <citation type="journal article" date="2021" name="Sci. Rep.">
        <title>The distribution of antibiotic resistance genes in chicken gut microbiota commensals.</title>
        <authorList>
            <person name="Juricova H."/>
            <person name="Matiasovicova J."/>
            <person name="Kubasova T."/>
            <person name="Cejkova D."/>
            <person name="Rychlik I."/>
        </authorList>
    </citation>
    <scope>NUCLEOTIDE SEQUENCE [LARGE SCALE GENOMIC DNA]</scope>
    <source>
        <strain evidence="5 6">An421</strain>
    </source>
</reference>
<dbReference type="Proteomes" id="UP000698924">
    <property type="component" value="Unassembled WGS sequence"/>
</dbReference>
<dbReference type="InterPro" id="IPR000119">
    <property type="entry name" value="Hist_DNA-bd"/>
</dbReference>
<sequence>MNKTDLIAAMAASGGMAKADAAKALNAFMEAVADALKKGDKVTLVGFGTFSVTERAARTGVNPATKQMIEIPAKKVVKFKAGSELSFD</sequence>
<dbReference type="RefSeq" id="WP_021846843.1">
    <property type="nucleotide sequence ID" value="NZ_JAAZTS010000006.1"/>
</dbReference>
<dbReference type="GO" id="GO:0003677">
    <property type="term" value="F:DNA binding"/>
    <property type="evidence" value="ECO:0007669"/>
    <property type="project" value="UniProtKB-KW"/>
</dbReference>
<dbReference type="InterPro" id="IPR010992">
    <property type="entry name" value="IHF-like_DNA-bd_dom_sf"/>
</dbReference>
<evidence type="ECO:0000256" key="4">
    <source>
        <dbReference type="RuleBase" id="RU003939"/>
    </source>
</evidence>
<keyword evidence="6" id="KW-1185">Reference proteome</keyword>
<gene>
    <name evidence="5" type="ORF">H6D15_06380</name>
</gene>
<dbReference type="GO" id="GO:0030261">
    <property type="term" value="P:chromosome condensation"/>
    <property type="evidence" value="ECO:0007669"/>
    <property type="project" value="UniProtKB-KW"/>
</dbReference>
<evidence type="ECO:0000256" key="3">
    <source>
        <dbReference type="ARBA" id="ARBA00023125"/>
    </source>
</evidence>
<name>A0AA40ZTF8_9BACT</name>
<evidence type="ECO:0000313" key="5">
    <source>
        <dbReference type="EMBL" id="MBM6857229.1"/>
    </source>
</evidence>
<evidence type="ECO:0000256" key="1">
    <source>
        <dbReference type="ARBA" id="ARBA00010529"/>
    </source>
</evidence>
<dbReference type="CDD" id="cd13831">
    <property type="entry name" value="HU"/>
    <property type="match status" value="1"/>
</dbReference>
<dbReference type="Gene3D" id="4.10.520.10">
    <property type="entry name" value="IHF-like DNA-binding proteins"/>
    <property type="match status" value="1"/>
</dbReference>
<dbReference type="PANTHER" id="PTHR33175:SF3">
    <property type="entry name" value="DNA-BINDING PROTEIN HU-BETA"/>
    <property type="match status" value="1"/>
</dbReference>
<dbReference type="Pfam" id="PF00216">
    <property type="entry name" value="Bac_DNA_binding"/>
    <property type="match status" value="1"/>
</dbReference>
<keyword evidence="2" id="KW-0226">DNA condensation</keyword>
<evidence type="ECO:0000313" key="6">
    <source>
        <dbReference type="Proteomes" id="UP000698924"/>
    </source>
</evidence>
<comment type="caution">
    <text evidence="5">The sequence shown here is derived from an EMBL/GenBank/DDBJ whole genome shotgun (WGS) entry which is preliminary data.</text>
</comment>
<dbReference type="InterPro" id="IPR020816">
    <property type="entry name" value="Histone-like_DNA-bd_CS"/>
</dbReference>
<protein>
    <submittedName>
        <fullName evidence="5">HU family DNA-binding protein</fullName>
    </submittedName>
</protein>
<dbReference type="PRINTS" id="PR01727">
    <property type="entry name" value="DNABINDINGHU"/>
</dbReference>
<dbReference type="SMART" id="SM00411">
    <property type="entry name" value="BHL"/>
    <property type="match status" value="1"/>
</dbReference>
<organism evidence="5 6">
    <name type="scientific">Caecibacteroides pullorum</name>
    <dbReference type="NCBI Taxonomy" id="2725562"/>
    <lineage>
        <taxon>Bacteria</taxon>
        <taxon>Pseudomonadati</taxon>
        <taxon>Bacteroidota</taxon>
        <taxon>Bacteroidia</taxon>
        <taxon>Bacteroidales</taxon>
        <taxon>Bacteroidaceae</taxon>
        <taxon>Caecibacteroides</taxon>
    </lineage>
</organism>
<evidence type="ECO:0000256" key="2">
    <source>
        <dbReference type="ARBA" id="ARBA00023067"/>
    </source>
</evidence>
<proteinExistence type="inferred from homology"/>
<accession>A0AA40ZTF8</accession>